<evidence type="ECO:0000313" key="3">
    <source>
        <dbReference type="Proteomes" id="UP000515976"/>
    </source>
</evidence>
<evidence type="ECO:0000259" key="1">
    <source>
        <dbReference type="Pfam" id="PF13452"/>
    </source>
</evidence>
<dbReference type="KEGG" id="pei:H9L10_11005"/>
<name>A0A7G9QZN6_9MICO</name>
<dbReference type="Proteomes" id="UP000515976">
    <property type="component" value="Chromosome"/>
</dbReference>
<dbReference type="SUPFAM" id="SSF54637">
    <property type="entry name" value="Thioesterase/thiol ester dehydrase-isomerase"/>
    <property type="match status" value="2"/>
</dbReference>
<dbReference type="InterPro" id="IPR039569">
    <property type="entry name" value="FAS1-like_DH_region"/>
</dbReference>
<proteinExistence type="predicted"/>
<keyword evidence="3" id="KW-1185">Reference proteome</keyword>
<dbReference type="RefSeq" id="WP_166102595.1">
    <property type="nucleotide sequence ID" value="NZ_BMMY01000008.1"/>
</dbReference>
<accession>A0A7G9QZN6</accession>
<feature type="domain" description="FAS1-like dehydratase" evidence="1">
    <location>
        <begin position="67"/>
        <end position="127"/>
    </location>
</feature>
<dbReference type="InterPro" id="IPR052741">
    <property type="entry name" value="Mitochondrial_HTD2"/>
</dbReference>
<dbReference type="AlphaFoldDB" id="A0A7G9QZN6"/>
<dbReference type="Gene3D" id="3.10.129.10">
    <property type="entry name" value="Hotdog Thioesterase"/>
    <property type="match status" value="2"/>
</dbReference>
<gene>
    <name evidence="2" type="ORF">H9L10_11005</name>
</gene>
<dbReference type="Pfam" id="PF13452">
    <property type="entry name" value="FAS1_DH_region"/>
    <property type="match status" value="1"/>
</dbReference>
<sequence length="275" mass="30340">MGGERVRRERLRLEPAAAYRSTFAPSGPPPVLGEPLPPGWEGVYFPFDAAYADLRPDGSPGGEDVVPDVGLPRRMYAGEDTRFLRPLRYGDEVEQRTALGAVTRKQGRAGELVFADVEREYLVGGEVAVRSTWHDVFLPAEDPSQAREPAPPGEPETWTWSEQVVLDSRALFRYSALTFNTHRVHYDRPWAQNVEGLSDLLVHGPLLRMLLLDLGARALAGRPVTRFSVRSLAPAFVDRPVTLAGRVEGDGAELRALDEAHRTLARARLSTQPAG</sequence>
<dbReference type="InterPro" id="IPR029069">
    <property type="entry name" value="HotDog_dom_sf"/>
</dbReference>
<evidence type="ECO:0000313" key="2">
    <source>
        <dbReference type="EMBL" id="QNN48811.1"/>
    </source>
</evidence>
<dbReference type="PANTHER" id="PTHR28152">
    <property type="entry name" value="HYDROXYACYL-THIOESTER DEHYDRATASE TYPE 2, MITOCHONDRIAL"/>
    <property type="match status" value="1"/>
</dbReference>
<dbReference type="GO" id="GO:0019171">
    <property type="term" value="F:(3R)-hydroxyacyl-[acyl-carrier-protein] dehydratase activity"/>
    <property type="evidence" value="ECO:0007669"/>
    <property type="project" value="TreeGrafter"/>
</dbReference>
<dbReference type="PANTHER" id="PTHR28152:SF1">
    <property type="entry name" value="HYDROXYACYL-THIOESTER DEHYDRATASE TYPE 2, MITOCHONDRIAL"/>
    <property type="match status" value="1"/>
</dbReference>
<protein>
    <submittedName>
        <fullName evidence="2">MaoC family dehydratase N-terminal domain-containing protein</fullName>
    </submittedName>
</protein>
<organism evidence="2 3">
    <name type="scientific">Phycicoccus endophyticus</name>
    <dbReference type="NCBI Taxonomy" id="1690220"/>
    <lineage>
        <taxon>Bacteria</taxon>
        <taxon>Bacillati</taxon>
        <taxon>Actinomycetota</taxon>
        <taxon>Actinomycetes</taxon>
        <taxon>Micrococcales</taxon>
        <taxon>Intrasporangiaceae</taxon>
        <taxon>Phycicoccus</taxon>
    </lineage>
</organism>
<dbReference type="EMBL" id="CP060712">
    <property type="protein sequence ID" value="QNN48811.1"/>
    <property type="molecule type" value="Genomic_DNA"/>
</dbReference>
<reference evidence="2 3" key="1">
    <citation type="submission" date="2020-08" db="EMBL/GenBank/DDBJ databases">
        <title>Genome sequence of Phycicoccus endophyticus JCM 31784T.</title>
        <authorList>
            <person name="Hyun D.-W."/>
            <person name="Bae J.-W."/>
        </authorList>
    </citation>
    <scope>NUCLEOTIDE SEQUENCE [LARGE SCALE GENOMIC DNA]</scope>
    <source>
        <strain evidence="2 3">JCM 31784</strain>
    </source>
</reference>